<feature type="region of interest" description="Disordered" evidence="1">
    <location>
        <begin position="161"/>
        <end position="206"/>
    </location>
</feature>
<evidence type="ECO:0000256" key="1">
    <source>
        <dbReference type="SAM" id="MobiDB-lite"/>
    </source>
</evidence>
<accession>A0A3S5BC92</accession>
<dbReference type="Proteomes" id="UP000784294">
    <property type="component" value="Unassembled WGS sequence"/>
</dbReference>
<organism evidence="2 3">
    <name type="scientific">Protopolystoma xenopodis</name>
    <dbReference type="NCBI Taxonomy" id="117903"/>
    <lineage>
        <taxon>Eukaryota</taxon>
        <taxon>Metazoa</taxon>
        <taxon>Spiralia</taxon>
        <taxon>Lophotrochozoa</taxon>
        <taxon>Platyhelminthes</taxon>
        <taxon>Monogenea</taxon>
        <taxon>Polyopisthocotylea</taxon>
        <taxon>Polystomatidea</taxon>
        <taxon>Polystomatidae</taxon>
        <taxon>Protopolystoma</taxon>
    </lineage>
</organism>
<name>A0A3S5BC92_9PLAT</name>
<proteinExistence type="predicted"/>
<evidence type="ECO:0000313" key="2">
    <source>
        <dbReference type="EMBL" id="VEL42695.1"/>
    </source>
</evidence>
<dbReference type="EMBL" id="CAAALY010275903">
    <property type="protein sequence ID" value="VEL42695.1"/>
    <property type="molecule type" value="Genomic_DNA"/>
</dbReference>
<feature type="compositionally biased region" description="Basic and acidic residues" evidence="1">
    <location>
        <begin position="440"/>
        <end position="459"/>
    </location>
</feature>
<dbReference type="AlphaFoldDB" id="A0A3S5BC92"/>
<keyword evidence="3" id="KW-1185">Reference proteome</keyword>
<evidence type="ECO:0000313" key="3">
    <source>
        <dbReference type="Proteomes" id="UP000784294"/>
    </source>
</evidence>
<gene>
    <name evidence="2" type="ORF">PXEA_LOCUS36135</name>
</gene>
<comment type="caution">
    <text evidence="2">The sequence shown here is derived from an EMBL/GenBank/DDBJ whole genome shotgun (WGS) entry which is preliminary data.</text>
</comment>
<feature type="compositionally biased region" description="Low complexity" evidence="1">
    <location>
        <begin position="589"/>
        <end position="623"/>
    </location>
</feature>
<feature type="region of interest" description="Disordered" evidence="1">
    <location>
        <begin position="426"/>
        <end position="473"/>
    </location>
</feature>
<feature type="compositionally biased region" description="Low complexity" evidence="1">
    <location>
        <begin position="161"/>
        <end position="190"/>
    </location>
</feature>
<protein>
    <submittedName>
        <fullName evidence="2">Uncharacterized protein</fullName>
    </submittedName>
</protein>
<feature type="region of interest" description="Disordered" evidence="1">
    <location>
        <begin position="549"/>
        <end position="623"/>
    </location>
</feature>
<sequence length="656" mass="70844">MAGDRRLERKVGEIESDGSGTFKEPFICEFGGQSYSSSDTVSCHGDGPHASTTKTNCAYGITYAASLGVKSGEAECESASCASAKVASVGQGLDEAGKEVVTSQSGRERLLEWLRESQAKRDENNRQVFTRWIDRYEAATRMAAEQAAAAAALAAATSASSLQAPPPTTQLSSSLGLPQQQLSQSGAPSLSHHHLSSAGMPPLFLTSQTQPTVTSLAQPALIQASQASPAVMLSGPPPGGPGLLPQAFTLENALGSMNLNAQLSSPIETCQQASLSSAYLMNRGPLLCPDIVAPSFYALHDLPHPCSPSTNSTASTSSISSVASSVASVPSVSTSLAVIKSTPSSPTPSGQILSNLDVQDGLNKELVKPDASSELYHKHKHKEPTGKNIPCNMCDDEYKEPTYSPRENELACPNCEKTCELQTVLERQTESKSPSLARSMSDHKGRPVKPDLTEVKDKPNFSQHRQQHQHQPLQQQVGLHHLPSAGQRYSYLYNYALYMPSLAETSYCYLPYQPAWSPQQGFQPSFAYRSQQPMVAACSSIPTDQSPIGLPYPPSYAPGPIHLHQPPIEPHQSVYPTGQHLRSPHCHSSEQSPNPNQPSHHLQAQQQQQQTYQHMLQQQQHLQKSLPPSIPMLAQQAHVHQPTLCHQPNQQTVYPA</sequence>
<reference evidence="2" key="1">
    <citation type="submission" date="2018-11" db="EMBL/GenBank/DDBJ databases">
        <authorList>
            <consortium name="Pathogen Informatics"/>
        </authorList>
    </citation>
    <scope>NUCLEOTIDE SEQUENCE</scope>
</reference>
<dbReference type="OrthoDB" id="6288838at2759"/>
<feature type="non-terminal residue" evidence="2">
    <location>
        <position position="1"/>
    </location>
</feature>